<dbReference type="SUPFAM" id="SSF55874">
    <property type="entry name" value="ATPase domain of HSP90 chaperone/DNA topoisomerase II/histidine kinase"/>
    <property type="match status" value="1"/>
</dbReference>
<name>A0A673BHD6_9TELE</name>
<feature type="compositionally biased region" description="Basic and acidic residues" evidence="16">
    <location>
        <begin position="1377"/>
        <end position="1394"/>
    </location>
</feature>
<evidence type="ECO:0000256" key="8">
    <source>
        <dbReference type="ARBA" id="ARBA00022840"/>
    </source>
</evidence>
<dbReference type="FunFam" id="3.30.1490.30:FF:000001">
    <property type="entry name" value="DNA topoisomerase 2"/>
    <property type="match status" value="1"/>
</dbReference>
<evidence type="ECO:0000256" key="9">
    <source>
        <dbReference type="ARBA" id="ARBA00022842"/>
    </source>
</evidence>
<keyword evidence="8 15" id="KW-0067">ATP-binding</keyword>
<reference evidence="19" key="1">
    <citation type="submission" date="2019-06" db="EMBL/GenBank/DDBJ databases">
        <authorList>
            <consortium name="Wellcome Sanger Institute Data Sharing"/>
        </authorList>
    </citation>
    <scope>NUCLEOTIDE SEQUENCE [LARGE SCALE GENOMIC DNA]</scope>
</reference>
<comment type="function">
    <text evidence="15">Key decatenating enzyme that alters DNA topology by binding to two double-stranded DNA molecules, generating a double-stranded break in one of the strands, passing the intact strand through the broken strand, and religating the broken strand.</text>
</comment>
<evidence type="ECO:0000256" key="3">
    <source>
        <dbReference type="ARBA" id="ARBA00004604"/>
    </source>
</evidence>
<dbReference type="GO" id="GO:0003918">
    <property type="term" value="F:DNA topoisomerase type II (double strand cut, ATP-hydrolyzing) activity"/>
    <property type="evidence" value="ECO:0007669"/>
    <property type="project" value="UniProtKB-UniRule"/>
</dbReference>
<feature type="compositionally biased region" description="Basic and acidic residues" evidence="16">
    <location>
        <begin position="1250"/>
        <end position="1259"/>
    </location>
</feature>
<dbReference type="FunFam" id="3.90.199.10:FF:000002">
    <property type="entry name" value="DNA topoisomerase 2"/>
    <property type="match status" value="1"/>
</dbReference>
<dbReference type="InterPro" id="IPR013506">
    <property type="entry name" value="Topo_IIA_bsu_dom2"/>
</dbReference>
<accession>A0A673BHD6</accession>
<feature type="compositionally biased region" description="Polar residues" evidence="16">
    <location>
        <begin position="1426"/>
        <end position="1437"/>
    </location>
</feature>
<feature type="compositionally biased region" description="Low complexity" evidence="16">
    <location>
        <begin position="1409"/>
        <end position="1419"/>
    </location>
</feature>
<dbReference type="Ensembl" id="ENSSORT00005041737.1">
    <property type="protein sequence ID" value="ENSSORP00005040684.1"/>
    <property type="gene ID" value="ENSSORG00005012713.1"/>
</dbReference>
<feature type="region of interest" description="Disordered" evidence="16">
    <location>
        <begin position="1211"/>
        <end position="1602"/>
    </location>
</feature>
<dbReference type="PRINTS" id="PR00418">
    <property type="entry name" value="TPI2FAMILY"/>
</dbReference>
<protein>
    <recommendedName>
        <fullName evidence="15">DNA topoisomerase 2</fullName>
        <ecNumber evidence="15">5.6.2.2</ecNumber>
    </recommendedName>
</protein>
<dbReference type="SMART" id="SM00433">
    <property type="entry name" value="TOP2c"/>
    <property type="match status" value="1"/>
</dbReference>
<dbReference type="SUPFAM" id="SSF56719">
    <property type="entry name" value="Type II DNA topoisomerase"/>
    <property type="match status" value="1"/>
</dbReference>
<dbReference type="CTD" id="7155"/>
<dbReference type="GO" id="GO:0000712">
    <property type="term" value="P:resolution of meiotic recombination intermediates"/>
    <property type="evidence" value="ECO:0007669"/>
    <property type="project" value="TreeGrafter"/>
</dbReference>
<dbReference type="InterPro" id="IPR003594">
    <property type="entry name" value="HATPase_dom"/>
</dbReference>
<keyword evidence="7 15" id="KW-0547">Nucleotide-binding</keyword>
<sequence>MSNGAAGSGGLAWLEAANGRGDAGRMEGSKKDKAGKLSVERVYQKKTQLEHILLRPDTYIGSVEPITQQMWVFDEDVGMNQREITYVPGLYKIFDEILVNAADNKQRDKNMTAIKITIDPESNTITIWNNGKGIPVVEHKDEKMYVPALIFGHLLTSSNYDDDEKKVTGGRNGYGAKLCNIFSTKFTVETACKEYRHSFKQTWQNNMGKTSDPKIKFFDGDDFTCVTFQPDLSKFKMEKLDKDIVALLTRRAYDVAGSCKGVKVSLNGKKLPVNSFRSYVDLYVKDKVDETGVALKVVNETVNERWEVCLTMSEKGFQQISFVNSIATTKGGRHIDYVVDQIVAKLIEVVKKKNKAGVSVKPFQVKNHIWVFVNALIENPSFDSQTKENMTLQMKSFGSKCLLSEKFIRAATNCGIVESILNWVKFKAQTQLNKKCSSVKHSKIKGIPKLDDANDAGGKHSSECTLILTEGDSAKSLAVSGLGVIGRDRYGVFPLRGKILNVREATHKQIMENAEINNIIKIVGLQYKKSYDDAESLRSLRYGKIMIMTDQDQDGSHIKGLLINFFHHNWPSLLKHTFLEEFITPIVKVTKNKQELSFYSIPEFDEWKKQTENFKTWHIKYYKGLGTSTSKEAKEYFADMERHRITFRYGGAEDDAAITLAFSKKKTDDRKEWLTNFMEDRRQRRMHGLPEQYLYGTQTKHLSYNDFINKELILFSNSDNERSIPSLVDGLKPGQRKVLFTCLKRNDKREVKVAQLAGSVAEMSAYHHGEQALMMTIVNLAQNFVGSNNVNILQPLGQFGTRINGGKDAASPRYIFTMLSPLAKLLFPQVDSNLLKFLFDDNQKVEPEWYIPIIPMVLVNGAEGIGTGWACKIPNYDPREIVNNINRMLNHQDPLPMLPSYKNFKGVIHELGQNQYLVSGEISVIDKNTVEITELPVRTWTQAYKESVLEPMLQGTDKTPALINDYKEYHTDATVKFVVRMSEEKLAQAESVGLHKVFKLQSSLTCNSMVLFDHMGCLKRYDSVNDILKEFFELRLHYYKLRKDWLLGSLGAEASKLSNQARFVLEKIEGKITIENKSKRDLIRMLVQKGYESDPVAAWTKAQEKAQEDDSDGNESDSSVDSGSASGPNFNYILNMPLWCLTKEKVDELLKQRDQKRGELNDLQKKSSEDLWKEDLAVFIEELDNVEAMEREEQSAGKAIKLVKGKIGKPKVKKLNLEETMPSPFGRRIEPPTQAIKSDAAKKLTKKKKGESDSATKMEFDDDGLGGEGGTGENPAAKPKTPRVKKEKKEPGAPRVRKTPGPKASPAKKVKKRNPWSDDESKSDSDLENSKPIIPRETKSQRASASKPKYTFDFSEEEEADEEENGDDDVASSPVRSFKDDFTSSEPKSRFNDHNDDDDDDDNDNDSYAPPKKTTPAPVVKKKETTSIFSSKSAFSEKSNDSDGSRSDSDDDSRPVFSTYSSSSAFDKLSSAKKAAKKPSDATPKPKKTPAPKAKKPDKSIWDSDSDTGSKKPTPALKGKGRGKKRKGSGSEDDDYSPMKKAAKPVGRKPQKPPSEDEDDDNNSLSVMNALSRDRPGRAKKEVKYFVESDNEEEDDDDDMFD</sequence>
<dbReference type="FunFam" id="3.30.230.10:FF:000008">
    <property type="entry name" value="DNA topoisomerase 2"/>
    <property type="match status" value="1"/>
</dbReference>
<reference evidence="19" key="3">
    <citation type="submission" date="2025-09" db="UniProtKB">
        <authorList>
            <consortium name="Ensembl"/>
        </authorList>
    </citation>
    <scope>IDENTIFICATION</scope>
</reference>
<dbReference type="Pfam" id="PF00521">
    <property type="entry name" value="DNA_topoisoIV"/>
    <property type="match status" value="1"/>
</dbReference>
<dbReference type="Pfam" id="PF00204">
    <property type="entry name" value="DNA_gyraseB"/>
    <property type="match status" value="1"/>
</dbReference>
<dbReference type="OrthoDB" id="276498at2759"/>
<keyword evidence="10 14" id="KW-0799">Topoisomerase</keyword>
<dbReference type="FunFam" id="3.40.50.670:FF:000001">
    <property type="entry name" value="DNA topoisomerase 2"/>
    <property type="match status" value="2"/>
</dbReference>
<dbReference type="InterPro" id="IPR013759">
    <property type="entry name" value="Topo_IIA_B_C"/>
</dbReference>
<dbReference type="Gene3D" id="3.30.1490.30">
    <property type="match status" value="1"/>
</dbReference>
<evidence type="ECO:0000259" key="18">
    <source>
        <dbReference type="PROSITE" id="PS52040"/>
    </source>
</evidence>
<evidence type="ECO:0000256" key="15">
    <source>
        <dbReference type="RuleBase" id="RU362094"/>
    </source>
</evidence>
<dbReference type="Gene3D" id="3.90.199.10">
    <property type="entry name" value="Topoisomerase II, domain 5"/>
    <property type="match status" value="1"/>
</dbReference>
<keyword evidence="11 14" id="KW-0238">DNA-binding</keyword>
<dbReference type="SMART" id="SM00387">
    <property type="entry name" value="HATPase_c"/>
    <property type="match status" value="1"/>
</dbReference>
<dbReference type="Gene3D" id="3.30.565.10">
    <property type="entry name" value="Histidine kinase-like ATPase, C-terminal domain"/>
    <property type="match status" value="1"/>
</dbReference>
<feature type="compositionally biased region" description="Basic residues" evidence="16">
    <location>
        <begin position="1295"/>
        <end position="1314"/>
    </location>
</feature>
<feature type="compositionally biased region" description="Basic and acidic residues" evidence="16">
    <location>
        <begin position="1438"/>
        <end position="1454"/>
    </location>
</feature>
<dbReference type="InterPro" id="IPR006171">
    <property type="entry name" value="TOPRIM_dom"/>
</dbReference>
<dbReference type="PANTHER" id="PTHR10169">
    <property type="entry name" value="DNA TOPOISOMERASE/GYRASE"/>
    <property type="match status" value="1"/>
</dbReference>
<evidence type="ECO:0000256" key="6">
    <source>
        <dbReference type="ARBA" id="ARBA00022723"/>
    </source>
</evidence>
<dbReference type="Proteomes" id="UP000472271">
    <property type="component" value="Chromosome 11"/>
</dbReference>
<dbReference type="FunFam" id="3.30.565.10:FF:000004">
    <property type="entry name" value="DNA topoisomerase 2"/>
    <property type="match status" value="1"/>
</dbReference>
<dbReference type="CDD" id="cd00187">
    <property type="entry name" value="TOP4c"/>
    <property type="match status" value="1"/>
</dbReference>
<dbReference type="InterPro" id="IPR013757">
    <property type="entry name" value="Topo_IIA_A_a_sf"/>
</dbReference>
<dbReference type="Pfam" id="PF16898">
    <property type="entry name" value="TOPRIM_C"/>
    <property type="match status" value="1"/>
</dbReference>
<dbReference type="GO" id="GO:0046872">
    <property type="term" value="F:metal ion binding"/>
    <property type="evidence" value="ECO:0007669"/>
    <property type="project" value="UniProtKB-KW"/>
</dbReference>
<dbReference type="InterPro" id="IPR031660">
    <property type="entry name" value="TOPRIM_C"/>
</dbReference>
<dbReference type="PROSITE" id="PS00177">
    <property type="entry name" value="TOPOISOMERASE_II"/>
    <property type="match status" value="1"/>
</dbReference>
<dbReference type="InterPro" id="IPR001154">
    <property type="entry name" value="TopoII_euk"/>
</dbReference>
<feature type="compositionally biased region" description="Basic and acidic residues" evidence="16">
    <location>
        <begin position="1315"/>
        <end position="1340"/>
    </location>
</feature>
<dbReference type="Pfam" id="PF08070">
    <property type="entry name" value="DTHCT"/>
    <property type="match status" value="1"/>
</dbReference>
<comment type="cofactor">
    <cofactor evidence="2">
        <name>Mg(2+)</name>
        <dbReference type="ChEBI" id="CHEBI:18420"/>
    </cofactor>
</comment>
<dbReference type="PRINTS" id="PR01158">
    <property type="entry name" value="TOPISMRASEII"/>
</dbReference>
<comment type="similarity">
    <text evidence="5 15">Belongs to the type II topoisomerase family.</text>
</comment>
<dbReference type="GO" id="GO:0005654">
    <property type="term" value="C:nucleoplasm"/>
    <property type="evidence" value="ECO:0007669"/>
    <property type="project" value="UniProtKB-SubCell"/>
</dbReference>
<comment type="cofactor">
    <cofactor evidence="15">
        <name>Ca(2+)</name>
        <dbReference type="ChEBI" id="CHEBI:29108"/>
    </cofactor>
    <cofactor evidence="15">
        <name>Mg(2+)</name>
        <dbReference type="ChEBI" id="CHEBI:18420"/>
    </cofactor>
    <cofactor evidence="15">
        <name>Mn(2+)</name>
        <dbReference type="ChEBI" id="CHEBI:29035"/>
    </cofactor>
</comment>
<dbReference type="SMART" id="SM00434">
    <property type="entry name" value="TOP4c"/>
    <property type="match status" value="1"/>
</dbReference>
<keyword evidence="9" id="KW-0460">Magnesium</keyword>
<evidence type="ECO:0000256" key="2">
    <source>
        <dbReference type="ARBA" id="ARBA00001946"/>
    </source>
</evidence>
<dbReference type="CDD" id="cd03481">
    <property type="entry name" value="TopoIIA_Trans_ScTopoIIA"/>
    <property type="match status" value="1"/>
</dbReference>
<proteinExistence type="inferred from homology"/>
<dbReference type="CDD" id="cd03365">
    <property type="entry name" value="TOPRIM_TopoIIA"/>
    <property type="match status" value="1"/>
</dbReference>
<feature type="compositionally biased region" description="Basic and acidic residues" evidence="16">
    <location>
        <begin position="1572"/>
        <end position="1587"/>
    </location>
</feature>
<feature type="domain" description="Topo IIA-type catalytic" evidence="18">
    <location>
        <begin position="724"/>
        <end position="1176"/>
    </location>
</feature>
<dbReference type="PANTHER" id="PTHR10169:SF36">
    <property type="entry name" value="DNA TOPOISOMERASE 2-BETA"/>
    <property type="match status" value="1"/>
</dbReference>
<dbReference type="GO" id="GO:0005730">
    <property type="term" value="C:nucleolus"/>
    <property type="evidence" value="ECO:0007669"/>
    <property type="project" value="UniProtKB-SubCell"/>
</dbReference>
<evidence type="ECO:0000256" key="14">
    <source>
        <dbReference type="PROSITE-ProRule" id="PRU01384"/>
    </source>
</evidence>
<dbReference type="FunFam" id="1.10.268.10:FF:000002">
    <property type="entry name" value="DNA topoisomerase 2"/>
    <property type="match status" value="1"/>
</dbReference>
<dbReference type="GO" id="GO:0000819">
    <property type="term" value="P:sister chromatid segregation"/>
    <property type="evidence" value="ECO:0007669"/>
    <property type="project" value="TreeGrafter"/>
</dbReference>
<feature type="compositionally biased region" description="Acidic residues" evidence="16">
    <location>
        <begin position="1395"/>
        <end position="1405"/>
    </location>
</feature>
<dbReference type="RefSeq" id="XP_030002970.1">
    <property type="nucleotide sequence ID" value="XM_030147110.1"/>
</dbReference>
<evidence type="ECO:0000259" key="17">
    <source>
        <dbReference type="PROSITE" id="PS50880"/>
    </source>
</evidence>
<feature type="active site" description="O-(5'-phospho-DNA)-tyrosine intermediate" evidence="14">
    <location>
        <position position="814"/>
    </location>
</feature>
<evidence type="ECO:0000256" key="1">
    <source>
        <dbReference type="ARBA" id="ARBA00000185"/>
    </source>
</evidence>
<dbReference type="CDD" id="cd16930">
    <property type="entry name" value="HATPase_TopII-like"/>
    <property type="match status" value="1"/>
</dbReference>
<evidence type="ECO:0000256" key="13">
    <source>
        <dbReference type="ARBA" id="ARBA00023242"/>
    </source>
</evidence>
<evidence type="ECO:0000256" key="10">
    <source>
        <dbReference type="ARBA" id="ARBA00023029"/>
    </source>
</evidence>
<dbReference type="GO" id="GO:0003677">
    <property type="term" value="F:DNA binding"/>
    <property type="evidence" value="ECO:0007669"/>
    <property type="project" value="UniProtKB-UniRule"/>
</dbReference>
<dbReference type="GO" id="GO:0005524">
    <property type="term" value="F:ATP binding"/>
    <property type="evidence" value="ECO:0007669"/>
    <property type="project" value="UniProtKB-UniRule"/>
</dbReference>
<dbReference type="InterPro" id="IPR014721">
    <property type="entry name" value="Ribsml_uS5_D2-typ_fold_subgr"/>
</dbReference>
<feature type="compositionally biased region" description="Acidic residues" evidence="16">
    <location>
        <begin position="1589"/>
        <end position="1602"/>
    </location>
</feature>
<dbReference type="FunFam" id="3.30.1360.40:FF:000003">
    <property type="entry name" value="DNA topoisomerase 2"/>
    <property type="match status" value="1"/>
</dbReference>
<dbReference type="GO" id="GO:0006265">
    <property type="term" value="P:DNA topological change"/>
    <property type="evidence" value="ECO:0007669"/>
    <property type="project" value="UniProtKB-UniRule"/>
</dbReference>
<reference evidence="19" key="2">
    <citation type="submission" date="2025-08" db="UniProtKB">
        <authorList>
            <consortium name="Ensembl"/>
        </authorList>
    </citation>
    <scope>IDENTIFICATION</scope>
</reference>
<feature type="compositionally biased region" description="Basic residues" evidence="16">
    <location>
        <begin position="1485"/>
        <end position="1494"/>
    </location>
</feature>
<feature type="domain" description="Toprim" evidence="17">
    <location>
        <begin position="464"/>
        <end position="581"/>
    </location>
</feature>
<comment type="catalytic activity">
    <reaction evidence="1 14 15">
        <text>ATP-dependent breakage, passage and rejoining of double-stranded DNA.</text>
        <dbReference type="EC" id="5.6.2.2"/>
    </reaction>
</comment>
<dbReference type="Gene3D" id="1.10.268.10">
    <property type="entry name" value="Topoisomerase, domain 3"/>
    <property type="match status" value="1"/>
</dbReference>
<dbReference type="PROSITE" id="PS50880">
    <property type="entry name" value="TOPRIM"/>
    <property type="match status" value="1"/>
</dbReference>
<dbReference type="InterPro" id="IPR020568">
    <property type="entry name" value="Ribosomal_Su5_D2-typ_SF"/>
</dbReference>
<evidence type="ECO:0000256" key="16">
    <source>
        <dbReference type="SAM" id="MobiDB-lite"/>
    </source>
</evidence>
<feature type="compositionally biased region" description="Basic residues" evidence="16">
    <location>
        <begin position="1519"/>
        <end position="1528"/>
    </location>
</feature>
<evidence type="ECO:0000313" key="19">
    <source>
        <dbReference type="Ensembl" id="ENSSORP00005040684.1"/>
    </source>
</evidence>
<feature type="compositionally biased region" description="Acidic residues" evidence="16">
    <location>
        <begin position="1354"/>
        <end position="1370"/>
    </location>
</feature>
<keyword evidence="20" id="KW-1185">Reference proteome</keyword>
<dbReference type="Gene3D" id="3.30.230.10">
    <property type="match status" value="1"/>
</dbReference>
<feature type="compositionally biased region" description="Low complexity" evidence="16">
    <location>
        <begin position="1461"/>
        <end position="1473"/>
    </location>
</feature>
<dbReference type="InterPro" id="IPR036890">
    <property type="entry name" value="HATPase_C_sf"/>
</dbReference>
<feature type="compositionally biased region" description="Basic residues" evidence="16">
    <location>
        <begin position="1541"/>
        <end position="1551"/>
    </location>
</feature>
<evidence type="ECO:0000256" key="12">
    <source>
        <dbReference type="ARBA" id="ARBA00023235"/>
    </source>
</evidence>
<keyword evidence="13" id="KW-0539">Nucleus</keyword>
<dbReference type="InterPro" id="IPR002205">
    <property type="entry name" value="Topo_IIA_dom_A"/>
</dbReference>
<dbReference type="InterPro" id="IPR018522">
    <property type="entry name" value="TopoIIA_CS"/>
</dbReference>
<dbReference type="EC" id="5.6.2.2" evidence="15"/>
<dbReference type="InterPro" id="IPR013760">
    <property type="entry name" value="Topo_IIA-like_dom_sf"/>
</dbReference>
<evidence type="ECO:0000256" key="5">
    <source>
        <dbReference type="ARBA" id="ARBA00011080"/>
    </source>
</evidence>
<dbReference type="FunCoup" id="A0A673BHD6">
    <property type="interactions" value="1549"/>
</dbReference>
<evidence type="ECO:0000256" key="7">
    <source>
        <dbReference type="ARBA" id="ARBA00022741"/>
    </source>
</evidence>
<comment type="subcellular location">
    <subcellularLocation>
        <location evidence="3">Nucleus</location>
        <location evidence="3">Nucleolus</location>
    </subcellularLocation>
    <subcellularLocation>
        <location evidence="4">Nucleus</location>
        <location evidence="4">Nucleoplasm</location>
    </subcellularLocation>
</comment>
<dbReference type="InterPro" id="IPR050634">
    <property type="entry name" value="DNA_Topoisomerase_II"/>
</dbReference>
<dbReference type="InterPro" id="IPR034157">
    <property type="entry name" value="TOPRIM_TopoII"/>
</dbReference>
<dbReference type="InterPro" id="IPR012542">
    <property type="entry name" value="DTHCT"/>
</dbReference>
<dbReference type="InterPro" id="IPR013758">
    <property type="entry name" value="Topo_IIA_A/C_ab"/>
</dbReference>
<feature type="region of interest" description="Disordered" evidence="16">
    <location>
        <begin position="1098"/>
        <end position="1124"/>
    </location>
</feature>
<dbReference type="Gene3D" id="3.40.50.670">
    <property type="match status" value="1"/>
</dbReference>
<evidence type="ECO:0000256" key="11">
    <source>
        <dbReference type="ARBA" id="ARBA00023125"/>
    </source>
</evidence>
<gene>
    <name evidence="19" type="primary">top2b</name>
</gene>
<dbReference type="InterPro" id="IPR001241">
    <property type="entry name" value="Topo_IIA"/>
</dbReference>
<keyword evidence="6" id="KW-0479">Metal-binding</keyword>
<dbReference type="Gene3D" id="3.30.1360.40">
    <property type="match status" value="1"/>
</dbReference>
<keyword evidence="12 14" id="KW-0413">Isomerase</keyword>
<dbReference type="PROSITE" id="PS52040">
    <property type="entry name" value="TOPO_IIA"/>
    <property type="match status" value="1"/>
</dbReference>
<evidence type="ECO:0000256" key="4">
    <source>
        <dbReference type="ARBA" id="ARBA00004642"/>
    </source>
</evidence>
<dbReference type="SUPFAM" id="SSF54211">
    <property type="entry name" value="Ribosomal protein S5 domain 2-like"/>
    <property type="match status" value="1"/>
</dbReference>
<comment type="subunit">
    <text evidence="15">Homodimer.</text>
</comment>
<organism evidence="19 20">
    <name type="scientific">Sphaeramia orbicularis</name>
    <name type="common">orbiculate cardinalfish</name>
    <dbReference type="NCBI Taxonomy" id="375764"/>
    <lineage>
        <taxon>Eukaryota</taxon>
        <taxon>Metazoa</taxon>
        <taxon>Chordata</taxon>
        <taxon>Craniata</taxon>
        <taxon>Vertebrata</taxon>
        <taxon>Euteleostomi</taxon>
        <taxon>Actinopterygii</taxon>
        <taxon>Neopterygii</taxon>
        <taxon>Teleostei</taxon>
        <taxon>Neoteleostei</taxon>
        <taxon>Acanthomorphata</taxon>
        <taxon>Gobiaria</taxon>
        <taxon>Kurtiformes</taxon>
        <taxon>Apogonoidei</taxon>
        <taxon>Apogonidae</taxon>
        <taxon>Apogoninae</taxon>
        <taxon>Sphaeramia</taxon>
    </lineage>
</organism>
<dbReference type="Pfam" id="PF01751">
    <property type="entry name" value="Toprim"/>
    <property type="match status" value="1"/>
</dbReference>
<dbReference type="GeneID" id="115428250"/>
<dbReference type="InParanoid" id="A0A673BHD6"/>
<dbReference type="Pfam" id="PF02518">
    <property type="entry name" value="HATPase_c"/>
    <property type="match status" value="1"/>
</dbReference>
<evidence type="ECO:0000313" key="20">
    <source>
        <dbReference type="Proteomes" id="UP000472271"/>
    </source>
</evidence>